<evidence type="ECO:0000256" key="2">
    <source>
        <dbReference type="ARBA" id="ARBA00010588"/>
    </source>
</evidence>
<keyword evidence="6" id="KW-0256">Endoplasmic reticulum</keyword>
<dbReference type="InterPro" id="IPR013918">
    <property type="entry name" value="Nucleotide_exch_fac_Fes1"/>
</dbReference>
<evidence type="ECO:0000256" key="6">
    <source>
        <dbReference type="ARBA" id="ARBA00022824"/>
    </source>
</evidence>
<dbReference type="PANTHER" id="PTHR19316">
    <property type="entry name" value="PROTEIN FOLDING REGULATOR"/>
    <property type="match status" value="1"/>
</dbReference>
<dbReference type="InterPro" id="IPR050693">
    <property type="entry name" value="Hsp70_NEF-Inhibitors"/>
</dbReference>
<feature type="signal peptide" evidence="11">
    <location>
        <begin position="1"/>
        <end position="16"/>
    </location>
</feature>
<keyword evidence="7" id="KW-0653">Protein transport</keyword>
<accession>A0AAD9R511</accession>
<evidence type="ECO:0000256" key="9">
    <source>
        <dbReference type="ARBA" id="ARBA00023180"/>
    </source>
</evidence>
<dbReference type="PANTHER" id="PTHR19316:SF35">
    <property type="entry name" value="NUCLEOTIDE EXCHANGE FACTOR SIL1"/>
    <property type="match status" value="1"/>
</dbReference>
<proteinExistence type="inferred from homology"/>
<evidence type="ECO:0000256" key="1">
    <source>
        <dbReference type="ARBA" id="ARBA00004319"/>
    </source>
</evidence>
<gene>
    <name evidence="13" type="ORF">P5673_002209</name>
</gene>
<dbReference type="SUPFAM" id="SSF48371">
    <property type="entry name" value="ARM repeat"/>
    <property type="match status" value="1"/>
</dbReference>
<dbReference type="GO" id="GO:0015031">
    <property type="term" value="P:protein transport"/>
    <property type="evidence" value="ECO:0007669"/>
    <property type="project" value="UniProtKB-KW"/>
</dbReference>
<evidence type="ECO:0000256" key="5">
    <source>
        <dbReference type="ARBA" id="ARBA00022729"/>
    </source>
</evidence>
<dbReference type="EMBL" id="JARQWQ010000003">
    <property type="protein sequence ID" value="KAK2573161.1"/>
    <property type="molecule type" value="Genomic_DNA"/>
</dbReference>
<keyword evidence="4" id="KW-0813">Transport</keyword>
<dbReference type="Proteomes" id="UP001249851">
    <property type="component" value="Unassembled WGS sequence"/>
</dbReference>
<comment type="function">
    <text evidence="10">Required for protein translocation and folding in the endoplasmic reticulum (ER). Functions as a nucleotide exchange factor for the ER lumenal chaperone HSPA5.</text>
</comment>
<keyword evidence="9" id="KW-0325">Glycoprotein</keyword>
<dbReference type="Gene3D" id="1.25.10.10">
    <property type="entry name" value="Leucine-rich Repeat Variant"/>
    <property type="match status" value="1"/>
</dbReference>
<dbReference type="GO" id="GO:0000774">
    <property type="term" value="F:adenyl-nucleotide exchange factor activity"/>
    <property type="evidence" value="ECO:0007669"/>
    <property type="project" value="TreeGrafter"/>
</dbReference>
<feature type="domain" description="Nucleotide exchange factor Fes1" evidence="12">
    <location>
        <begin position="141"/>
        <end position="217"/>
    </location>
</feature>
<keyword evidence="14" id="KW-1185">Reference proteome</keyword>
<evidence type="ECO:0000256" key="8">
    <source>
        <dbReference type="ARBA" id="ARBA00023010"/>
    </source>
</evidence>
<dbReference type="InterPro" id="IPR016024">
    <property type="entry name" value="ARM-type_fold"/>
</dbReference>
<dbReference type="Pfam" id="PF08609">
    <property type="entry name" value="Fes1"/>
    <property type="match status" value="1"/>
</dbReference>
<evidence type="ECO:0000259" key="12">
    <source>
        <dbReference type="Pfam" id="PF08609"/>
    </source>
</evidence>
<dbReference type="GO" id="GO:0005788">
    <property type="term" value="C:endoplasmic reticulum lumen"/>
    <property type="evidence" value="ECO:0007669"/>
    <property type="project" value="UniProtKB-SubCell"/>
</dbReference>
<evidence type="ECO:0000313" key="14">
    <source>
        <dbReference type="Proteomes" id="UP001249851"/>
    </source>
</evidence>
<comment type="caution">
    <text evidence="13">The sequence shown here is derived from an EMBL/GenBank/DDBJ whole genome shotgun (WGS) entry which is preliminary data.</text>
</comment>
<feature type="chain" id="PRO_5042286521" description="Nucleotide exchange factor SIL1" evidence="11">
    <location>
        <begin position="17"/>
        <end position="454"/>
    </location>
</feature>
<comment type="subcellular location">
    <subcellularLocation>
        <location evidence="1">Endoplasmic reticulum lumen</location>
    </subcellularLocation>
</comment>
<sequence length="454" mass="51213">MLQYLIPLVLLSSSVADQQPGLVLVESDDSGVENDNNYNKAVNDVNEHDEEDLEVFQPTADWQAIKPGQGIPPGLHVRMNLQSGVKEAKLMDGDDGKKYQSNGNTKQKFIKIDKNIISKQHLKEALKDFRDKFHHDSPTEDSSEELGSRLEASQKFRSLDEIQKELEGVDLFVKKDIEVIMEYVAVLNSSSSNLSEKEYALNELEYYVHQIDNARDLHIIGGLALVIKLMNSTEPSLASRASYVLGSAAQSNPQVQQAALKLEALPSLLRLLSKDKPMAVRKKALYALSSLIRLFPIGQKEFLKFSGLDIFQKLFEEPSSEPLLVKAITLMTDILTEQIEHVRNRLEKQGQDVSGEISERVPLLKKMVEKGWCRLVPGLLHTTENDTKEKVLQALHVMATGCKSEFQEAHVQDNLNRLKLEWLKDASQHHQDHDDSEYVRILLGLVTDLMKKLS</sequence>
<evidence type="ECO:0000256" key="3">
    <source>
        <dbReference type="ARBA" id="ARBA00015352"/>
    </source>
</evidence>
<keyword evidence="5 11" id="KW-0732">Signal</keyword>
<dbReference type="AlphaFoldDB" id="A0AAD9R511"/>
<evidence type="ECO:0000256" key="10">
    <source>
        <dbReference type="ARBA" id="ARBA00037748"/>
    </source>
</evidence>
<evidence type="ECO:0000256" key="4">
    <source>
        <dbReference type="ARBA" id="ARBA00022448"/>
    </source>
</evidence>
<comment type="similarity">
    <text evidence="2">Belongs to the SIL1 family.</text>
</comment>
<keyword evidence="8" id="KW-0811">Translocation</keyword>
<organism evidence="13 14">
    <name type="scientific">Acropora cervicornis</name>
    <name type="common">Staghorn coral</name>
    <dbReference type="NCBI Taxonomy" id="6130"/>
    <lineage>
        <taxon>Eukaryota</taxon>
        <taxon>Metazoa</taxon>
        <taxon>Cnidaria</taxon>
        <taxon>Anthozoa</taxon>
        <taxon>Hexacorallia</taxon>
        <taxon>Scleractinia</taxon>
        <taxon>Astrocoeniina</taxon>
        <taxon>Acroporidae</taxon>
        <taxon>Acropora</taxon>
    </lineage>
</organism>
<reference evidence="13" key="1">
    <citation type="journal article" date="2023" name="G3 (Bethesda)">
        <title>Whole genome assembly and annotation of the endangered Caribbean coral Acropora cervicornis.</title>
        <authorList>
            <person name="Selwyn J.D."/>
            <person name="Vollmer S.V."/>
        </authorList>
    </citation>
    <scope>NUCLEOTIDE SEQUENCE</scope>
    <source>
        <strain evidence="13">K2</strain>
    </source>
</reference>
<evidence type="ECO:0000313" key="13">
    <source>
        <dbReference type="EMBL" id="KAK2573161.1"/>
    </source>
</evidence>
<dbReference type="InterPro" id="IPR011989">
    <property type="entry name" value="ARM-like"/>
</dbReference>
<evidence type="ECO:0000256" key="11">
    <source>
        <dbReference type="SAM" id="SignalP"/>
    </source>
</evidence>
<protein>
    <recommendedName>
        <fullName evidence="3">Nucleotide exchange factor SIL1</fullName>
    </recommendedName>
</protein>
<dbReference type="FunFam" id="1.25.10.10:FF:000148">
    <property type="entry name" value="SIL1 nucleotide exchange factor"/>
    <property type="match status" value="1"/>
</dbReference>
<name>A0AAD9R511_ACRCE</name>
<evidence type="ECO:0000256" key="7">
    <source>
        <dbReference type="ARBA" id="ARBA00022927"/>
    </source>
</evidence>
<reference evidence="13" key="2">
    <citation type="journal article" date="2023" name="Science">
        <title>Genomic signatures of disease resistance in endangered staghorn corals.</title>
        <authorList>
            <person name="Vollmer S.V."/>
            <person name="Selwyn J.D."/>
            <person name="Despard B.A."/>
            <person name="Roesel C.L."/>
        </authorList>
    </citation>
    <scope>NUCLEOTIDE SEQUENCE</scope>
    <source>
        <strain evidence="13">K2</strain>
    </source>
</reference>